<dbReference type="InterPro" id="IPR019619">
    <property type="entry name" value="DUF2490"/>
</dbReference>
<evidence type="ECO:0000313" key="3">
    <source>
        <dbReference type="Proteomes" id="UP000198640"/>
    </source>
</evidence>
<name>A0A1H3FWJ3_9PROT</name>
<dbReference type="AlphaFoldDB" id="A0A1H3FWJ3"/>
<reference evidence="2 3" key="1">
    <citation type="submission" date="2016-10" db="EMBL/GenBank/DDBJ databases">
        <authorList>
            <person name="de Groot N.N."/>
        </authorList>
    </citation>
    <scope>NUCLEOTIDE SEQUENCE [LARGE SCALE GENOMIC DNA]</scope>
    <source>
        <strain evidence="2 3">Nm1</strain>
    </source>
</reference>
<dbReference type="Proteomes" id="UP000198640">
    <property type="component" value="Unassembled WGS sequence"/>
</dbReference>
<gene>
    <name evidence="2" type="ORF">SAMN05421881_101336</name>
</gene>
<evidence type="ECO:0008006" key="4">
    <source>
        <dbReference type="Google" id="ProtNLM"/>
    </source>
</evidence>
<evidence type="ECO:0000256" key="1">
    <source>
        <dbReference type="SAM" id="SignalP"/>
    </source>
</evidence>
<proteinExistence type="predicted"/>
<dbReference type="Pfam" id="PF10677">
    <property type="entry name" value="DUF2490"/>
    <property type="match status" value="1"/>
</dbReference>
<dbReference type="RefSeq" id="WP_090412744.1">
    <property type="nucleotide sequence ID" value="NZ_FNOY01000013.1"/>
</dbReference>
<dbReference type="STRING" id="44576.SAMN05421881_101336"/>
<protein>
    <recommendedName>
        <fullName evidence="4">DUF2490 domain-containing protein</fullName>
    </recommendedName>
</protein>
<feature type="signal peptide" evidence="1">
    <location>
        <begin position="1"/>
        <end position="22"/>
    </location>
</feature>
<organism evidence="2 3">
    <name type="scientific">Nitrosomonas halophila</name>
    <dbReference type="NCBI Taxonomy" id="44576"/>
    <lineage>
        <taxon>Bacteria</taxon>
        <taxon>Pseudomonadati</taxon>
        <taxon>Pseudomonadota</taxon>
        <taxon>Betaproteobacteria</taxon>
        <taxon>Nitrosomonadales</taxon>
        <taxon>Nitrosomonadaceae</taxon>
        <taxon>Nitrosomonas</taxon>
    </lineage>
</organism>
<accession>A0A1H3FWJ3</accession>
<sequence length="237" mass="27595">MKKTFYLASIAILAFSTKTIHAAGVTEDFQTWGNITAVGNFGTLNQDWKNFKYWLEGQGRFGDDSSRFSQSLIRLGAGYAINSKTSIWTGFAWAPTSKPFTQSPFNEYRIWQQLLWNDTFSDAATMLRFRLEERFFDISQSDDVAFRFRQLAKLTLPIPFAPQAFRFAFTNEVFVHLNNTDQGLRRGFDQNRAFAGIAYRFNQETTMEVGYMNHYIKKYKQADQMQHILSVNLYFNF</sequence>
<keyword evidence="3" id="KW-1185">Reference proteome</keyword>
<feature type="chain" id="PRO_5011638914" description="DUF2490 domain-containing protein" evidence="1">
    <location>
        <begin position="23"/>
        <end position="237"/>
    </location>
</feature>
<dbReference type="EMBL" id="FNOY01000013">
    <property type="protein sequence ID" value="SDX95167.1"/>
    <property type="molecule type" value="Genomic_DNA"/>
</dbReference>
<keyword evidence="1" id="KW-0732">Signal</keyword>
<dbReference type="OrthoDB" id="5381041at2"/>
<evidence type="ECO:0000313" key="2">
    <source>
        <dbReference type="EMBL" id="SDX95167.1"/>
    </source>
</evidence>